<dbReference type="InterPro" id="IPR055180">
    <property type="entry name" value="HsdR_RecA-like_helicase_dom_2"/>
</dbReference>
<evidence type="ECO:0000256" key="1">
    <source>
        <dbReference type="SAM" id="MobiDB-lite"/>
    </source>
</evidence>
<reference evidence="3" key="1">
    <citation type="submission" date="2020-06" db="EMBL/GenBank/DDBJ databases">
        <title>Unique genomic features of the anaerobic methanotrophic archaea.</title>
        <authorList>
            <person name="Chadwick G.L."/>
            <person name="Skennerton C.T."/>
            <person name="Laso-Perez R."/>
            <person name="Leu A.O."/>
            <person name="Speth D.R."/>
            <person name="Yu H."/>
            <person name="Morgan-Lang C."/>
            <person name="Hatzenpichler R."/>
            <person name="Goudeau D."/>
            <person name="Malmstrom R."/>
            <person name="Brazelton W.J."/>
            <person name="Woyke T."/>
            <person name="Hallam S.J."/>
            <person name="Tyson G.W."/>
            <person name="Wegener G."/>
            <person name="Boetius A."/>
            <person name="Orphan V."/>
        </authorList>
    </citation>
    <scope>NUCLEOTIDE SEQUENCE</scope>
</reference>
<proteinExistence type="predicted"/>
<feature type="domain" description="Restriction endonuclease type I HsdR second RecA-like helicase" evidence="2">
    <location>
        <begin position="172"/>
        <end position="227"/>
    </location>
</feature>
<dbReference type="PANTHER" id="PTHR42927:SF1">
    <property type="entry name" value="HELICASE SUPERFAMILY 1 AND 2 DOMAIN-CONTAINING PROTEIN"/>
    <property type="match status" value="1"/>
</dbReference>
<dbReference type="EMBL" id="MT631157">
    <property type="protein sequence ID" value="QNO45845.1"/>
    <property type="molecule type" value="Genomic_DNA"/>
</dbReference>
<evidence type="ECO:0000259" key="2">
    <source>
        <dbReference type="Pfam" id="PF22679"/>
    </source>
</evidence>
<dbReference type="PANTHER" id="PTHR42927">
    <property type="entry name" value="HELICASE SUPERFAMILY 1 AND 2 DOMAIN-CONTAINING PROTEIN"/>
    <property type="match status" value="1"/>
</dbReference>
<organism evidence="3">
    <name type="scientific">Candidatus Methanogaster sp. ANME-2c ERB4</name>
    <dbReference type="NCBI Taxonomy" id="2759911"/>
    <lineage>
        <taxon>Archaea</taxon>
        <taxon>Methanobacteriati</taxon>
        <taxon>Methanobacteriota</taxon>
        <taxon>Stenosarchaea group</taxon>
        <taxon>Methanomicrobia</taxon>
        <taxon>Methanosarcinales</taxon>
        <taxon>ANME-2 cluster</taxon>
        <taxon>Candidatus Methanogasteraceae</taxon>
        <taxon>Candidatus Methanogaster</taxon>
    </lineage>
</organism>
<dbReference type="AlphaFoldDB" id="A0A7G9YCW1"/>
<dbReference type="InterPro" id="IPR027417">
    <property type="entry name" value="P-loop_NTPase"/>
</dbReference>
<feature type="region of interest" description="Disordered" evidence="1">
    <location>
        <begin position="45"/>
        <end position="67"/>
    </location>
</feature>
<accession>A0A7G9YCW1</accession>
<dbReference type="Pfam" id="PF22679">
    <property type="entry name" value="T1R_D3-like"/>
    <property type="match status" value="1"/>
</dbReference>
<protein>
    <recommendedName>
        <fullName evidence="2">Restriction endonuclease type I HsdR second RecA-like helicase domain-containing protein</fullName>
    </recommendedName>
</protein>
<evidence type="ECO:0000313" key="3">
    <source>
        <dbReference type="EMBL" id="QNO45845.1"/>
    </source>
</evidence>
<dbReference type="Gene3D" id="3.40.50.300">
    <property type="entry name" value="P-loop containing nucleotide triphosphate hydrolases"/>
    <property type="match status" value="1"/>
</dbReference>
<name>A0A7G9YCW1_9EURY</name>
<sequence length="235" mass="26005">MAYWESDQLILPLKQGNSCGGKGLTVEPLGQGHIFRTQMRVKDDNKTVPTTCSEPGQGGSSEEPDEGNLHVRFCEGAHSNLGAITPKQEVRYESYLTTGKAMLAVYSIKAAIAYQQAGTKHFNALVQEPKYAKYAEAPIHIVYSRNQDEQSATGLNNGLSEEKVMQNFALKKNGLMIVVAKLQTGFDEKKLHTLFLDKEIKGISAIQTISRVNRTTKYKNDCKIVDFSYNPSSPL</sequence>
<gene>
    <name evidence="3" type="ORF">CLCIFPGF_00002</name>
</gene>